<dbReference type="OrthoDB" id="9789133at2"/>
<dbReference type="RefSeq" id="WP_014678664.1">
    <property type="nucleotide sequence ID" value="NC_017770.1"/>
</dbReference>
<accession>H8KSX6</accession>
<evidence type="ECO:0000259" key="1">
    <source>
        <dbReference type="SMART" id="SM00849"/>
    </source>
</evidence>
<keyword evidence="3" id="KW-1185">Reference proteome</keyword>
<dbReference type="SUPFAM" id="SSF56281">
    <property type="entry name" value="Metallo-hydrolase/oxidoreductase"/>
    <property type="match status" value="1"/>
</dbReference>
<proteinExistence type="predicted"/>
<dbReference type="AlphaFoldDB" id="H8KSX6"/>
<dbReference type="Pfam" id="PF12706">
    <property type="entry name" value="Lactamase_B_2"/>
    <property type="match status" value="1"/>
</dbReference>
<dbReference type="PANTHER" id="PTHR43546:SF3">
    <property type="entry name" value="UPF0173 METAL-DEPENDENT HYDROLASE MJ1163"/>
    <property type="match status" value="1"/>
</dbReference>
<feature type="domain" description="Metallo-beta-lactamase" evidence="1">
    <location>
        <begin position="10"/>
        <end position="202"/>
    </location>
</feature>
<dbReference type="PANTHER" id="PTHR43546">
    <property type="entry name" value="UPF0173 METAL-DEPENDENT HYDROLASE MJ1163-RELATED"/>
    <property type="match status" value="1"/>
</dbReference>
<keyword evidence="2" id="KW-0378">Hydrolase</keyword>
<dbReference type="eggNOG" id="COG2220">
    <property type="taxonomic scope" value="Bacteria"/>
</dbReference>
<dbReference type="HOGENOM" id="CLU_070010_4_0_10"/>
<dbReference type="Gene3D" id="3.60.15.10">
    <property type="entry name" value="Ribonuclease Z/Hydroxyacylglutathione hydrolase-like"/>
    <property type="match status" value="1"/>
</dbReference>
<dbReference type="EMBL" id="CP003349">
    <property type="protein sequence ID" value="AFD05436.1"/>
    <property type="molecule type" value="Genomic_DNA"/>
</dbReference>
<sequence>MNSTQLQLLGHASFKVTTPEGRIILVDPWIADNPAIPNDLKTIDKVDLILVTHGHEDHMDPDLPALLEKWNAKVVVNPIVRWYLLGKGVPANRIEAMNLGGTISFFDLKVSMVNAFHIAHIPLSATEIGFPHSTVGFVIKLSDNISIYFAGDTSVFTDMKVIGDIYKPDIAVLPIGDRFTMGPLEAAYAIRLLNVKHVVPFHYGTWPMLAGTPEELKELTNDIADLHIYALKAGEALNTHF</sequence>
<reference evidence="2" key="1">
    <citation type="submission" date="2012-02" db="EMBL/GenBank/DDBJ databases">
        <title>The complete genome of Solitalea canadensis DSM 3403.</title>
        <authorList>
            <consortium name="US DOE Joint Genome Institute (JGI-PGF)"/>
            <person name="Lucas S."/>
            <person name="Copeland A."/>
            <person name="Lapidus A."/>
            <person name="Glavina del Rio T."/>
            <person name="Dalin E."/>
            <person name="Tice H."/>
            <person name="Bruce D."/>
            <person name="Goodwin L."/>
            <person name="Pitluck S."/>
            <person name="Peters L."/>
            <person name="Ovchinnikova G."/>
            <person name="Lu M."/>
            <person name="Kyrpides N."/>
            <person name="Mavromatis K."/>
            <person name="Ivanova N."/>
            <person name="Brettin T."/>
            <person name="Detter J.C."/>
            <person name="Han C."/>
            <person name="Larimer F."/>
            <person name="Land M."/>
            <person name="Hauser L."/>
            <person name="Markowitz V."/>
            <person name="Cheng J.-F."/>
            <person name="Hugenholtz P."/>
            <person name="Woyke T."/>
            <person name="Wu D."/>
            <person name="Spring S."/>
            <person name="Schroeder M."/>
            <person name="Kopitz M."/>
            <person name="Brambilla E."/>
            <person name="Klenk H.-P."/>
            <person name="Eisen J.A."/>
        </authorList>
    </citation>
    <scope>NUCLEOTIDE SEQUENCE</scope>
    <source>
        <strain evidence="2">DSM 3403</strain>
    </source>
</reference>
<protein>
    <submittedName>
        <fullName evidence="2">Putative Zn-dependent hydrolase of beta-lactamase fold protein</fullName>
    </submittedName>
</protein>
<dbReference type="NCBIfam" id="NF001911">
    <property type="entry name" value="PRK00685.1"/>
    <property type="match status" value="1"/>
</dbReference>
<dbReference type="SMART" id="SM00849">
    <property type="entry name" value="Lactamase_B"/>
    <property type="match status" value="1"/>
</dbReference>
<name>H8KSX6_SOLCM</name>
<dbReference type="InterPro" id="IPR050114">
    <property type="entry name" value="UPF0173_UPF0282_UlaG_hydrolase"/>
</dbReference>
<dbReference type="STRING" id="929556.Solca_0292"/>
<dbReference type="GO" id="GO:0016787">
    <property type="term" value="F:hydrolase activity"/>
    <property type="evidence" value="ECO:0007669"/>
    <property type="project" value="UniProtKB-KW"/>
</dbReference>
<evidence type="ECO:0000313" key="2">
    <source>
        <dbReference type="EMBL" id="AFD05436.1"/>
    </source>
</evidence>
<dbReference type="InterPro" id="IPR001279">
    <property type="entry name" value="Metallo-B-lactamas"/>
</dbReference>
<dbReference type="Proteomes" id="UP000007590">
    <property type="component" value="Chromosome"/>
</dbReference>
<evidence type="ECO:0000313" key="3">
    <source>
        <dbReference type="Proteomes" id="UP000007590"/>
    </source>
</evidence>
<gene>
    <name evidence="2" type="ordered locus">Solca_0292</name>
</gene>
<dbReference type="KEGG" id="scn:Solca_0292"/>
<organism evidence="2 3">
    <name type="scientific">Solitalea canadensis (strain ATCC 29591 / DSM 3403 / JCM 21819 / LMG 8368 / NBRC 15130 / NCIMB 12057 / USAM 9D)</name>
    <name type="common">Flexibacter canadensis</name>
    <dbReference type="NCBI Taxonomy" id="929556"/>
    <lineage>
        <taxon>Bacteria</taxon>
        <taxon>Pseudomonadati</taxon>
        <taxon>Bacteroidota</taxon>
        <taxon>Sphingobacteriia</taxon>
        <taxon>Sphingobacteriales</taxon>
        <taxon>Sphingobacteriaceae</taxon>
        <taxon>Solitalea</taxon>
    </lineage>
</organism>
<dbReference type="InterPro" id="IPR036866">
    <property type="entry name" value="RibonucZ/Hydroxyglut_hydro"/>
</dbReference>